<name>A0A7J6PM24_PEROL</name>
<evidence type="ECO:0000259" key="5">
    <source>
        <dbReference type="PROSITE" id="PS51186"/>
    </source>
</evidence>
<dbReference type="AlphaFoldDB" id="A0A7J6PM24"/>
<feature type="compositionally biased region" description="Basic and acidic residues" evidence="3">
    <location>
        <begin position="519"/>
        <end position="531"/>
    </location>
</feature>
<comment type="caution">
    <text evidence="6">The sequence shown here is derived from an EMBL/GenBank/DDBJ whole genome shotgun (WGS) entry which is preliminary data.</text>
</comment>
<organism evidence="6 7">
    <name type="scientific">Perkinsus olseni</name>
    <name type="common">Perkinsus atlanticus</name>
    <dbReference type="NCBI Taxonomy" id="32597"/>
    <lineage>
        <taxon>Eukaryota</taxon>
        <taxon>Sar</taxon>
        <taxon>Alveolata</taxon>
        <taxon>Perkinsozoa</taxon>
        <taxon>Perkinsea</taxon>
        <taxon>Perkinsida</taxon>
        <taxon>Perkinsidae</taxon>
        <taxon>Perkinsus</taxon>
    </lineage>
</organism>
<reference evidence="6 7" key="1">
    <citation type="submission" date="2020-04" db="EMBL/GenBank/DDBJ databases">
        <title>Perkinsus olseni comparative genomics.</title>
        <authorList>
            <person name="Bogema D.R."/>
        </authorList>
    </citation>
    <scope>NUCLEOTIDE SEQUENCE [LARGE SCALE GENOMIC DNA]</scope>
    <source>
        <strain evidence="6">00978-12</strain>
    </source>
</reference>
<dbReference type="InterPro" id="IPR016181">
    <property type="entry name" value="Acyl_CoA_acyltransferase"/>
</dbReference>
<dbReference type="OrthoDB" id="193650at2759"/>
<dbReference type="PROSITE" id="PS51186">
    <property type="entry name" value="GNAT"/>
    <property type="match status" value="2"/>
</dbReference>
<evidence type="ECO:0000256" key="4">
    <source>
        <dbReference type="SAM" id="SignalP"/>
    </source>
</evidence>
<evidence type="ECO:0000313" key="6">
    <source>
        <dbReference type="EMBL" id="KAF4697175.1"/>
    </source>
</evidence>
<protein>
    <submittedName>
        <fullName evidence="6">SnoRNA-binding rRNA-processing protein</fullName>
    </submittedName>
</protein>
<feature type="domain" description="N-acetyltransferase" evidence="5">
    <location>
        <begin position="194"/>
        <end position="338"/>
    </location>
</feature>
<dbReference type="Gene3D" id="3.40.630.30">
    <property type="match status" value="2"/>
</dbReference>
<dbReference type="Proteomes" id="UP000541610">
    <property type="component" value="Unassembled WGS sequence"/>
</dbReference>
<keyword evidence="1" id="KW-0808">Transferase</keyword>
<feature type="domain" description="N-acetyltransferase" evidence="5">
    <location>
        <begin position="25"/>
        <end position="181"/>
    </location>
</feature>
<dbReference type="PANTHER" id="PTHR43420">
    <property type="entry name" value="ACETYLTRANSFERASE"/>
    <property type="match status" value="1"/>
</dbReference>
<feature type="chain" id="PRO_5029910888" evidence="4">
    <location>
        <begin position="16"/>
        <end position="559"/>
    </location>
</feature>
<gene>
    <name evidence="6" type="primary">UTP15_3</name>
    <name evidence="6" type="ORF">FOZ60_011848</name>
</gene>
<feature type="signal peptide" evidence="4">
    <location>
        <begin position="1"/>
        <end position="15"/>
    </location>
</feature>
<feature type="region of interest" description="Disordered" evidence="3">
    <location>
        <begin position="486"/>
        <end position="559"/>
    </location>
</feature>
<evidence type="ECO:0000256" key="3">
    <source>
        <dbReference type="SAM" id="MobiDB-lite"/>
    </source>
</evidence>
<keyword evidence="2" id="KW-0012">Acyltransferase</keyword>
<evidence type="ECO:0000313" key="7">
    <source>
        <dbReference type="Proteomes" id="UP000541610"/>
    </source>
</evidence>
<keyword evidence="4" id="KW-0732">Signal</keyword>
<accession>A0A7J6PM24</accession>
<evidence type="ECO:0000256" key="2">
    <source>
        <dbReference type="ARBA" id="ARBA00023315"/>
    </source>
</evidence>
<dbReference type="Pfam" id="PF00583">
    <property type="entry name" value="Acetyltransf_1"/>
    <property type="match status" value="2"/>
</dbReference>
<dbReference type="InterPro" id="IPR000182">
    <property type="entry name" value="GNAT_dom"/>
</dbReference>
<dbReference type="InterPro" id="IPR050680">
    <property type="entry name" value="YpeA/RimI_acetyltransf"/>
</dbReference>
<dbReference type="EMBL" id="JABANP010000005">
    <property type="protein sequence ID" value="KAF4697175.1"/>
    <property type="molecule type" value="Genomic_DNA"/>
</dbReference>
<proteinExistence type="predicted"/>
<evidence type="ECO:0000256" key="1">
    <source>
        <dbReference type="ARBA" id="ARBA00022679"/>
    </source>
</evidence>
<sequence length="559" mass="61363">MRLFIFGCLPPVALCRTAGRGATMEQERPNEAEEGLTAADLEYRPWQLGDARYGQPFESPDPDRLFVAADPKAASGYNVVGRVESELQFTDENNPKFAAAFPHATIAHISYVWVHVAWRSKRVASAMLPKALEDIRSSWPDAVAVYLEVDPTDEAALRLYLRCNFKFFYPSSGGSLLKKLQGRSIRRTVNASELEYRPWKAGDMRSGNVLRPVESGRMFVAVDPKAEKGHEVLGVVESELGDPNRSIRKGIESILPGLLEDGTLIRIPFVRVHSRFQNRGIASAMLPKALEDVWPNVIAAYLEVEPTNQVAMKLYTKAGFTLVPPRKGNRVSMTTDIAAEVAELTQEEVEDLKAQRAEEVASHIVELIIDGGGQILYKHHLDRLSIKYAAEKAAAALLADVDLCFMPVDPGDELMREELGKIGGDLPLDDDVWNCMATPPPIDSWAKFAIPVRMVETLEGAVSSANAVADQKIGAGKQLSVKSKLADGASDGTSAHGETVDPRVVHLDVPQVEQDDEEDRYRELKEREAKQKAAGAEVPSDVMKTEEGKAVQGHAMESG</sequence>
<dbReference type="SUPFAM" id="SSF55729">
    <property type="entry name" value="Acyl-CoA N-acyltransferases (Nat)"/>
    <property type="match status" value="2"/>
</dbReference>
<dbReference type="GO" id="GO:0016747">
    <property type="term" value="F:acyltransferase activity, transferring groups other than amino-acyl groups"/>
    <property type="evidence" value="ECO:0007669"/>
    <property type="project" value="InterPro"/>
</dbReference>
<dbReference type="PANTHER" id="PTHR43420:SF12">
    <property type="entry name" value="N-ACETYLTRANSFERASE DOMAIN-CONTAINING PROTEIN"/>
    <property type="match status" value="1"/>
</dbReference>